<gene>
    <name evidence="10" type="ORF">K493DRAFT_310719</name>
</gene>
<feature type="transmembrane region" description="Helical" evidence="9">
    <location>
        <begin position="296"/>
        <end position="320"/>
    </location>
</feature>
<feature type="transmembrane region" description="Helical" evidence="9">
    <location>
        <begin position="332"/>
        <end position="353"/>
    </location>
</feature>
<dbReference type="InterPro" id="IPR050495">
    <property type="entry name" value="ATG22/LtaA_families"/>
</dbReference>
<protein>
    <recommendedName>
        <fullName evidence="9">Autophagy-related protein</fullName>
    </recommendedName>
</protein>
<keyword evidence="5 9" id="KW-0812">Transmembrane</keyword>
<dbReference type="InParanoid" id="A0A1Y1Z742"/>
<keyword evidence="9" id="KW-0072">Autophagy</keyword>
<evidence type="ECO:0000256" key="6">
    <source>
        <dbReference type="ARBA" id="ARBA00022970"/>
    </source>
</evidence>
<dbReference type="OrthoDB" id="192733at2759"/>
<comment type="similarity">
    <text evidence="2 9">Belongs to the ATG22 family.</text>
</comment>
<dbReference type="CDD" id="cd17483">
    <property type="entry name" value="MFS_Atg22_like"/>
    <property type="match status" value="1"/>
</dbReference>
<evidence type="ECO:0000256" key="4">
    <source>
        <dbReference type="ARBA" id="ARBA00022554"/>
    </source>
</evidence>
<keyword evidence="3 9" id="KW-0813">Transport</keyword>
<keyword evidence="8 9" id="KW-0472">Membrane</keyword>
<reference evidence="10 11" key="1">
    <citation type="submission" date="2016-07" db="EMBL/GenBank/DDBJ databases">
        <title>Pervasive Adenine N6-methylation of Active Genes in Fungi.</title>
        <authorList>
            <consortium name="DOE Joint Genome Institute"/>
            <person name="Mondo S.J."/>
            <person name="Dannebaum R.O."/>
            <person name="Kuo R.C."/>
            <person name="Labutti K."/>
            <person name="Haridas S."/>
            <person name="Kuo A."/>
            <person name="Salamov A."/>
            <person name="Ahrendt S.R."/>
            <person name="Lipzen A."/>
            <person name="Sullivan W."/>
            <person name="Andreopoulos W.B."/>
            <person name="Clum A."/>
            <person name="Lindquist E."/>
            <person name="Daum C."/>
            <person name="Ramamoorthy G.K."/>
            <person name="Gryganskyi A."/>
            <person name="Culley D."/>
            <person name="Magnuson J.K."/>
            <person name="James T.Y."/>
            <person name="O'Malley M.A."/>
            <person name="Stajich J.E."/>
            <person name="Spatafora J.W."/>
            <person name="Visel A."/>
            <person name="Grigoriev I.V."/>
        </authorList>
    </citation>
    <scope>NUCLEOTIDE SEQUENCE [LARGE SCALE GENOMIC DNA]</scope>
    <source>
        <strain evidence="10 11">CBS 931.73</strain>
    </source>
</reference>
<evidence type="ECO:0000256" key="9">
    <source>
        <dbReference type="RuleBase" id="RU363073"/>
    </source>
</evidence>
<feature type="transmembrane region" description="Helical" evidence="9">
    <location>
        <begin position="395"/>
        <end position="417"/>
    </location>
</feature>
<dbReference type="GO" id="GO:0005774">
    <property type="term" value="C:vacuolar membrane"/>
    <property type="evidence" value="ECO:0007669"/>
    <property type="project" value="UniProtKB-SubCell"/>
</dbReference>
<evidence type="ECO:0000313" key="11">
    <source>
        <dbReference type="Proteomes" id="UP000193498"/>
    </source>
</evidence>
<keyword evidence="6 9" id="KW-0029">Amino-acid transport</keyword>
<dbReference type="Gene3D" id="1.20.1250.20">
    <property type="entry name" value="MFS general substrate transporter like domains"/>
    <property type="match status" value="1"/>
</dbReference>
<feature type="transmembrane region" description="Helical" evidence="9">
    <location>
        <begin position="365"/>
        <end position="389"/>
    </location>
</feature>
<dbReference type="SUPFAM" id="SSF103473">
    <property type="entry name" value="MFS general substrate transporter"/>
    <property type="match status" value="1"/>
</dbReference>
<feature type="transmembrane region" description="Helical" evidence="9">
    <location>
        <begin position="149"/>
        <end position="169"/>
    </location>
</feature>
<accession>A0A1Y1Z742</accession>
<dbReference type="PANTHER" id="PTHR23519:SF1">
    <property type="entry name" value="AUTOPHAGY-RELATED PROTEIN 22"/>
    <property type="match status" value="1"/>
</dbReference>
<keyword evidence="11" id="KW-1185">Reference proteome</keyword>
<dbReference type="InterPro" id="IPR024671">
    <property type="entry name" value="Atg22-like"/>
</dbReference>
<dbReference type="Proteomes" id="UP000193498">
    <property type="component" value="Unassembled WGS sequence"/>
</dbReference>
<dbReference type="InterPro" id="IPR044738">
    <property type="entry name" value="Atg22"/>
</dbReference>
<evidence type="ECO:0000256" key="5">
    <source>
        <dbReference type="ARBA" id="ARBA00022692"/>
    </source>
</evidence>
<dbReference type="PANTHER" id="PTHR23519">
    <property type="entry name" value="AUTOPHAGY-RELATED PROTEIN 22"/>
    <property type="match status" value="1"/>
</dbReference>
<feature type="transmembrane region" description="Helical" evidence="9">
    <location>
        <begin position="29"/>
        <end position="52"/>
    </location>
</feature>
<keyword evidence="7 9" id="KW-1133">Transmembrane helix</keyword>
<dbReference type="EMBL" id="MCFE01000019">
    <property type="protein sequence ID" value="ORY06080.1"/>
    <property type="molecule type" value="Genomic_DNA"/>
</dbReference>
<feature type="transmembrane region" description="Helical" evidence="9">
    <location>
        <begin position="212"/>
        <end position="231"/>
    </location>
</feature>
<dbReference type="GO" id="GO:0012505">
    <property type="term" value="C:endomembrane system"/>
    <property type="evidence" value="ECO:0007669"/>
    <property type="project" value="UniProtKB-SubCell"/>
</dbReference>
<dbReference type="InterPro" id="IPR036259">
    <property type="entry name" value="MFS_trans_sf"/>
</dbReference>
<sequence>MDDQKKVENFDMEAEHSASLVTKAELRAWYSYSWAIEPFSVSAMSVFIPLILESLAAEAGFKQDLVTPCDTSETGYVCVVKFGSRYIDTNTYSLYIRAFAVAAQAIVFISCGAIADHGNWRKILLLFFAVLGSISGICILAAYKPDLYWVVALTSSVATICFGASFLFYSAYIPTLTRYHPEVVQMRVNGSSTEYLETSERIANGISGKGMAWGYFAGVLVLIIGAVIVFFMGSSVFSMQIACAFSSVWWLVFSYVPLKWLKPRPGPPLPEGERYILYSWKKVFRTLCHAPKLGQIFVFLLSWFFVSDAINTITSVSILFAKTTLGLGYVELLIAGVIVPLCAGIGNMGWLFIQRTFRLSTKRMIVIILSLYILLPIYGLLGFVAPFGVKYKVEAWILCVWIGLLLGAAQSYCRVLFSELIPRGKENEFFSLYQITDKGSAWIGPLITGAITDATKELRYSFWPLLAMLFFPLIVIMTVNVVKGKAQAERFEQEDFKEDHHGHFHHIHQDD</sequence>
<evidence type="ECO:0000256" key="8">
    <source>
        <dbReference type="ARBA" id="ARBA00023136"/>
    </source>
</evidence>
<evidence type="ECO:0000313" key="10">
    <source>
        <dbReference type="EMBL" id="ORY06080.1"/>
    </source>
</evidence>
<dbReference type="FunCoup" id="A0A1Y1Z742">
    <property type="interactions" value="8"/>
</dbReference>
<name>A0A1Y1Z742_9FUNG</name>
<organism evidence="10 11">
    <name type="scientific">Basidiobolus meristosporus CBS 931.73</name>
    <dbReference type="NCBI Taxonomy" id="1314790"/>
    <lineage>
        <taxon>Eukaryota</taxon>
        <taxon>Fungi</taxon>
        <taxon>Fungi incertae sedis</taxon>
        <taxon>Zoopagomycota</taxon>
        <taxon>Entomophthoromycotina</taxon>
        <taxon>Basidiobolomycetes</taxon>
        <taxon>Basidiobolales</taxon>
        <taxon>Basidiobolaceae</taxon>
        <taxon>Basidiobolus</taxon>
    </lineage>
</organism>
<comment type="function">
    <text evidence="9">Vacuolar effluxer which mediate the efflux of amino acids resulting from autophagic degradation. The release of autophagic amino acids allows the maintenance of protein synthesis and viability during nitrogen starvation.</text>
</comment>
<dbReference type="GO" id="GO:0032974">
    <property type="term" value="P:amino acid transmembrane export from vacuole"/>
    <property type="evidence" value="ECO:0007669"/>
    <property type="project" value="InterPro"/>
</dbReference>
<evidence type="ECO:0000256" key="2">
    <source>
        <dbReference type="ARBA" id="ARBA00006978"/>
    </source>
</evidence>
<evidence type="ECO:0000256" key="3">
    <source>
        <dbReference type="ARBA" id="ARBA00022448"/>
    </source>
</evidence>
<feature type="transmembrane region" description="Helical" evidence="9">
    <location>
        <begin position="123"/>
        <end position="143"/>
    </location>
</feature>
<feature type="transmembrane region" description="Helical" evidence="9">
    <location>
        <begin position="94"/>
        <end position="116"/>
    </location>
</feature>
<evidence type="ECO:0000256" key="1">
    <source>
        <dbReference type="ARBA" id="ARBA00004127"/>
    </source>
</evidence>
<dbReference type="STRING" id="1314790.A0A1Y1Z742"/>
<dbReference type="AlphaFoldDB" id="A0A1Y1Z742"/>
<feature type="transmembrane region" description="Helical" evidence="9">
    <location>
        <begin position="463"/>
        <end position="482"/>
    </location>
</feature>
<feature type="transmembrane region" description="Helical" evidence="9">
    <location>
        <begin position="237"/>
        <end position="258"/>
    </location>
</feature>
<proteinExistence type="inferred from homology"/>
<keyword evidence="4 9" id="KW-0926">Vacuole</keyword>
<evidence type="ECO:0000256" key="7">
    <source>
        <dbReference type="ARBA" id="ARBA00022989"/>
    </source>
</evidence>
<comment type="subcellular location">
    <subcellularLocation>
        <location evidence="1">Endomembrane system</location>
        <topology evidence="1">Multi-pass membrane protein</topology>
    </subcellularLocation>
    <subcellularLocation>
        <location evidence="9">Vacuole membrane</location>
        <topology evidence="9">Multi-pass membrane protein</topology>
    </subcellularLocation>
</comment>
<dbReference type="Pfam" id="PF11700">
    <property type="entry name" value="ATG22"/>
    <property type="match status" value="1"/>
</dbReference>
<dbReference type="GO" id="GO:0006914">
    <property type="term" value="P:autophagy"/>
    <property type="evidence" value="ECO:0007669"/>
    <property type="project" value="UniProtKB-KW"/>
</dbReference>
<comment type="caution">
    <text evidence="10">The sequence shown here is derived from an EMBL/GenBank/DDBJ whole genome shotgun (WGS) entry which is preliminary data.</text>
</comment>